<organism evidence="5 6">
    <name type="scientific">Extremus antarcticus</name>
    <dbReference type="NCBI Taxonomy" id="702011"/>
    <lineage>
        <taxon>Eukaryota</taxon>
        <taxon>Fungi</taxon>
        <taxon>Dikarya</taxon>
        <taxon>Ascomycota</taxon>
        <taxon>Pezizomycotina</taxon>
        <taxon>Dothideomycetes</taxon>
        <taxon>Dothideomycetidae</taxon>
        <taxon>Mycosphaerellales</taxon>
        <taxon>Extremaceae</taxon>
        <taxon>Extremus</taxon>
    </lineage>
</organism>
<evidence type="ECO:0000313" key="6">
    <source>
        <dbReference type="Proteomes" id="UP001271007"/>
    </source>
</evidence>
<dbReference type="InterPro" id="IPR017946">
    <property type="entry name" value="PLC-like_Pdiesterase_TIM-brl"/>
</dbReference>
<comment type="similarity">
    <text evidence="1">Belongs to the AIM6 family.</text>
</comment>
<feature type="transmembrane region" description="Helical" evidence="4">
    <location>
        <begin position="129"/>
        <end position="152"/>
    </location>
</feature>
<feature type="region of interest" description="Disordered" evidence="3">
    <location>
        <begin position="357"/>
        <end position="384"/>
    </location>
</feature>
<protein>
    <recommendedName>
        <fullName evidence="2">Altered inheritance of mitochondria protein 6</fullName>
    </recommendedName>
</protein>
<keyword evidence="4" id="KW-0812">Transmembrane</keyword>
<keyword evidence="4" id="KW-0472">Membrane</keyword>
<accession>A0AAJ0D8H2</accession>
<sequence length="491" mass="55136">MPTSRWRTQSDFDREEPTTRIELPSRQQGSRSSMSPASEPSPPSTESMESLVKPRWQTGSNNGNGERAPLIGRLWRSITSLGRGGNYSHDYYAAPSNDNDDSGDPSNAPKARRRRGLTYGGLLHWFKWFLYRLPVFALMFFGAIHLIVVVYGKKSLFWDNDRPDELLSDWATDVEGLAHYATDATRDVLPIPCHSHNDYWRRVPLFDALHWGCTSVEADVWLYDNKDVLFVGHSAASLTPARTFRSLYVDPLVEMLDKMNPDTDFGTTKGHGIFDEDPDQTLVLLVDFKTNGRDLFPIVEEQLEPLREKGYLSHWDGEDFVPGAITVVGTGNTPFDLIIENHTYRDVFFDAPLDEMYEPAPSNPDNNAAAAPPSHKTTRGRGKSGTGAFDADSFNYTNSYYASVSMFADIGLPWTGGLTSGSLETIRGQIRGAKRRGLKARYWETPAWPTSLRNHIWKVLIDEGAEMLNVDDLQAVASLDWEHVGHGWIDG</sequence>
<dbReference type="Proteomes" id="UP001271007">
    <property type="component" value="Unassembled WGS sequence"/>
</dbReference>
<feature type="compositionally biased region" description="Low complexity" evidence="3">
    <location>
        <begin position="359"/>
        <end position="374"/>
    </location>
</feature>
<evidence type="ECO:0000256" key="3">
    <source>
        <dbReference type="SAM" id="MobiDB-lite"/>
    </source>
</evidence>
<dbReference type="SUPFAM" id="SSF51695">
    <property type="entry name" value="PLC-like phosphodiesterases"/>
    <property type="match status" value="1"/>
</dbReference>
<dbReference type="PANTHER" id="PTHR31571:SF1">
    <property type="entry name" value="ALTERED INHERITANCE OF MITOCHONDRIA PROTEIN 6"/>
    <property type="match status" value="1"/>
</dbReference>
<dbReference type="InterPro" id="IPR051236">
    <property type="entry name" value="HAT_RTT109-like"/>
</dbReference>
<gene>
    <name evidence="5" type="primary">AIM6</name>
    <name evidence="5" type="ORF">LTR09_009910</name>
</gene>
<dbReference type="EMBL" id="JAWDJX010000045">
    <property type="protein sequence ID" value="KAK3048798.1"/>
    <property type="molecule type" value="Genomic_DNA"/>
</dbReference>
<comment type="caution">
    <text evidence="5">The sequence shown here is derived from an EMBL/GenBank/DDBJ whole genome shotgun (WGS) entry which is preliminary data.</text>
</comment>
<dbReference type="GO" id="GO:0008081">
    <property type="term" value="F:phosphoric diester hydrolase activity"/>
    <property type="evidence" value="ECO:0007669"/>
    <property type="project" value="InterPro"/>
</dbReference>
<feature type="compositionally biased region" description="Basic and acidic residues" evidence="3">
    <location>
        <begin position="8"/>
        <end position="19"/>
    </location>
</feature>
<evidence type="ECO:0000256" key="1">
    <source>
        <dbReference type="ARBA" id="ARBA00008858"/>
    </source>
</evidence>
<dbReference type="AlphaFoldDB" id="A0AAJ0D8H2"/>
<feature type="compositionally biased region" description="Low complexity" evidence="3">
    <location>
        <begin position="30"/>
        <end position="50"/>
    </location>
</feature>
<evidence type="ECO:0000256" key="2">
    <source>
        <dbReference type="ARBA" id="ARBA00014286"/>
    </source>
</evidence>
<evidence type="ECO:0000313" key="5">
    <source>
        <dbReference type="EMBL" id="KAK3048798.1"/>
    </source>
</evidence>
<feature type="region of interest" description="Disordered" evidence="3">
    <location>
        <begin position="1"/>
        <end position="67"/>
    </location>
</feature>
<keyword evidence="6" id="KW-1185">Reference proteome</keyword>
<feature type="region of interest" description="Disordered" evidence="3">
    <location>
        <begin position="92"/>
        <end position="111"/>
    </location>
</feature>
<reference evidence="5" key="1">
    <citation type="submission" date="2023-04" db="EMBL/GenBank/DDBJ databases">
        <title>Black Yeasts Isolated from many extreme environments.</title>
        <authorList>
            <person name="Coleine C."/>
            <person name="Stajich J.E."/>
            <person name="Selbmann L."/>
        </authorList>
    </citation>
    <scope>NUCLEOTIDE SEQUENCE</scope>
    <source>
        <strain evidence="5">CCFEE 5312</strain>
    </source>
</reference>
<keyword evidence="4" id="KW-1133">Transmembrane helix</keyword>
<proteinExistence type="inferred from homology"/>
<dbReference type="GO" id="GO:0006629">
    <property type="term" value="P:lipid metabolic process"/>
    <property type="evidence" value="ECO:0007669"/>
    <property type="project" value="InterPro"/>
</dbReference>
<name>A0AAJ0D8H2_9PEZI</name>
<evidence type="ECO:0000256" key="4">
    <source>
        <dbReference type="SAM" id="Phobius"/>
    </source>
</evidence>
<dbReference type="PANTHER" id="PTHR31571">
    <property type="entry name" value="ALTERED INHERITANCE OF MITOCHONDRIA PROTEIN 6"/>
    <property type="match status" value="1"/>
</dbReference>